<protein>
    <submittedName>
        <fullName evidence="8">Tryptophan-rich sensory protein</fullName>
    </submittedName>
</protein>
<evidence type="ECO:0000256" key="4">
    <source>
        <dbReference type="ARBA" id="ARBA00022989"/>
    </source>
</evidence>
<dbReference type="RefSeq" id="WP_139675757.1">
    <property type="nucleotide sequence ID" value="NZ_VDMN01000001.1"/>
</dbReference>
<comment type="similarity">
    <text evidence="2">Belongs to the TspO/BZRP family.</text>
</comment>
<dbReference type="FunFam" id="1.20.1260.100:FF:000001">
    <property type="entry name" value="translocator protein 2"/>
    <property type="match status" value="1"/>
</dbReference>
<feature type="transmembrane region" description="Helical" evidence="6">
    <location>
        <begin position="45"/>
        <end position="66"/>
    </location>
</feature>
<dbReference type="GO" id="GO:0016020">
    <property type="term" value="C:membrane"/>
    <property type="evidence" value="ECO:0007669"/>
    <property type="project" value="UniProtKB-SubCell"/>
</dbReference>
<dbReference type="PANTHER" id="PTHR10057:SF0">
    <property type="entry name" value="TRANSLOCATOR PROTEIN"/>
    <property type="match status" value="1"/>
</dbReference>
<dbReference type="InterPro" id="IPR004307">
    <property type="entry name" value="TspO_MBR"/>
</dbReference>
<dbReference type="PIRSF" id="PIRSF005859">
    <property type="entry name" value="PBR"/>
    <property type="match status" value="1"/>
</dbReference>
<keyword evidence="3 6" id="KW-0812">Transmembrane</keyword>
<dbReference type="Pfam" id="PF03073">
    <property type="entry name" value="TspO_MBR"/>
    <property type="match status" value="1"/>
</dbReference>
<keyword evidence="7" id="KW-0732">Signal</keyword>
<feature type="chain" id="PRO_5023008771" evidence="7">
    <location>
        <begin position="25"/>
        <end position="150"/>
    </location>
</feature>
<keyword evidence="5 6" id="KW-0472">Membrane</keyword>
<reference evidence="8 9" key="1">
    <citation type="submission" date="2019-06" db="EMBL/GenBank/DDBJ databases">
        <title>The draft genome of Rhizobium smilacinae PTYR-5.</title>
        <authorList>
            <person name="Liu L."/>
            <person name="Li L."/>
            <person name="Zhang X."/>
        </authorList>
    </citation>
    <scope>NUCLEOTIDE SEQUENCE [LARGE SCALE GENOMIC DNA]</scope>
    <source>
        <strain evidence="8 9">PTYR-5</strain>
    </source>
</reference>
<evidence type="ECO:0000256" key="6">
    <source>
        <dbReference type="SAM" id="Phobius"/>
    </source>
</evidence>
<dbReference type="EMBL" id="VDMN01000001">
    <property type="protein sequence ID" value="TNM66380.1"/>
    <property type="molecule type" value="Genomic_DNA"/>
</dbReference>
<feature type="signal peptide" evidence="7">
    <location>
        <begin position="1"/>
        <end position="24"/>
    </location>
</feature>
<dbReference type="PANTHER" id="PTHR10057">
    <property type="entry name" value="PERIPHERAL-TYPE BENZODIAZEPINE RECEPTOR"/>
    <property type="match status" value="1"/>
</dbReference>
<gene>
    <name evidence="8" type="ORF">FHP24_09320</name>
</gene>
<organism evidence="8 9">
    <name type="scientific">Aliirhizobium smilacinae</name>
    <dbReference type="NCBI Taxonomy" id="1395944"/>
    <lineage>
        <taxon>Bacteria</taxon>
        <taxon>Pseudomonadati</taxon>
        <taxon>Pseudomonadota</taxon>
        <taxon>Alphaproteobacteria</taxon>
        <taxon>Hyphomicrobiales</taxon>
        <taxon>Rhizobiaceae</taxon>
        <taxon>Aliirhizobium</taxon>
    </lineage>
</organism>
<name>A0A5C4XUS6_9HYPH</name>
<dbReference type="Gene3D" id="1.20.1260.100">
    <property type="entry name" value="TspO/MBR protein"/>
    <property type="match status" value="1"/>
</dbReference>
<evidence type="ECO:0000256" key="7">
    <source>
        <dbReference type="SAM" id="SignalP"/>
    </source>
</evidence>
<evidence type="ECO:0000256" key="2">
    <source>
        <dbReference type="ARBA" id="ARBA00007524"/>
    </source>
</evidence>
<comment type="subcellular location">
    <subcellularLocation>
        <location evidence="1">Membrane</location>
        <topology evidence="1">Multi-pass membrane protein</topology>
    </subcellularLocation>
</comment>
<dbReference type="CDD" id="cd15904">
    <property type="entry name" value="TSPO_MBR"/>
    <property type="match status" value="1"/>
</dbReference>
<dbReference type="InterPro" id="IPR038330">
    <property type="entry name" value="TspO/MBR-related_sf"/>
</dbReference>
<evidence type="ECO:0000256" key="3">
    <source>
        <dbReference type="ARBA" id="ARBA00022692"/>
    </source>
</evidence>
<comment type="caution">
    <text evidence="8">The sequence shown here is derived from an EMBL/GenBank/DDBJ whole genome shotgun (WGS) entry which is preliminary data.</text>
</comment>
<dbReference type="Proteomes" id="UP000311605">
    <property type="component" value="Unassembled WGS sequence"/>
</dbReference>
<evidence type="ECO:0000313" key="8">
    <source>
        <dbReference type="EMBL" id="TNM66380.1"/>
    </source>
</evidence>
<dbReference type="AlphaFoldDB" id="A0A5C4XUS6"/>
<dbReference type="OrthoDB" id="9795496at2"/>
<proteinExistence type="inferred from homology"/>
<evidence type="ECO:0000256" key="1">
    <source>
        <dbReference type="ARBA" id="ARBA00004141"/>
    </source>
</evidence>
<feature type="transmembrane region" description="Helical" evidence="6">
    <location>
        <begin position="73"/>
        <end position="92"/>
    </location>
</feature>
<evidence type="ECO:0000256" key="5">
    <source>
        <dbReference type="ARBA" id="ARBA00023136"/>
    </source>
</evidence>
<keyword evidence="4 6" id="KW-1133">Transmembrane helix</keyword>
<dbReference type="GO" id="GO:0033013">
    <property type="term" value="P:tetrapyrrole metabolic process"/>
    <property type="evidence" value="ECO:0007669"/>
    <property type="project" value="UniProtKB-ARBA"/>
</dbReference>
<sequence length="150" mass="16870">MRKILTFAFFIFACVAIGALSSYANTPGEWYQSLQKPFFNPPDWIFAPVWAGLYVMIGVALSTTWFDENNTARLVVFAIQGFLNVIWSPAFFGLQSPLLGLVIIVPMLAFILLFIIMSWRPNRQAALLFVPYALWVAFATALNLSIVILN</sequence>
<feature type="transmembrane region" description="Helical" evidence="6">
    <location>
        <begin position="126"/>
        <end position="149"/>
    </location>
</feature>
<feature type="transmembrane region" description="Helical" evidence="6">
    <location>
        <begin position="98"/>
        <end position="119"/>
    </location>
</feature>
<evidence type="ECO:0000313" key="9">
    <source>
        <dbReference type="Proteomes" id="UP000311605"/>
    </source>
</evidence>
<accession>A0A5C4XUS6</accession>
<keyword evidence="9" id="KW-1185">Reference proteome</keyword>